<name>A0ABY0JZJ2_9CAUD</name>
<evidence type="ECO:0000313" key="2">
    <source>
        <dbReference type="EMBL" id="SCA90808.1"/>
    </source>
</evidence>
<proteinExistence type="predicted"/>
<reference evidence="2 3" key="1">
    <citation type="submission" date="2016-07" db="EMBL/GenBank/DDBJ databases">
        <authorList>
            <person name="Pourcel C."/>
            <person name="Vergnaud G."/>
            <person name="Midoux C."/>
        </authorList>
    </citation>
    <scope>NUCLEOTIDE SEQUENCE [LARGE SCALE GENOMIC DNA]</scope>
</reference>
<evidence type="ECO:0000313" key="3">
    <source>
        <dbReference type="Proteomes" id="UP000245442"/>
    </source>
</evidence>
<dbReference type="EMBL" id="LT603684">
    <property type="protein sequence ID" value="SCA90808.1"/>
    <property type="molecule type" value="Genomic_DNA"/>
</dbReference>
<dbReference type="InterPro" id="IPR056642">
    <property type="entry name" value="DUF7740"/>
</dbReference>
<evidence type="ECO:0000259" key="1">
    <source>
        <dbReference type="Pfam" id="PF24886"/>
    </source>
</evidence>
<accession>A0ABY0JZJ2</accession>
<sequence length="156" mass="16934">MPDRSHAGGLAGGVLRMRQKPGIALPRWLLRTTTMQMHSVDVVLVMALVLQHHGTADAVRRAAGQLRDRVCAEHRPKMTALMRMQDDVAALQVALNIVQRATDALGILPETAFPAGPVLTNRYLETQLSPGPYQWTREVSLCATPSSTKTSPASST</sequence>
<feature type="domain" description="DUF7740" evidence="1">
    <location>
        <begin position="37"/>
        <end position="94"/>
    </location>
</feature>
<dbReference type="Proteomes" id="UP000245442">
    <property type="component" value="Chromosome PF725A"/>
</dbReference>
<organism evidence="2 3">
    <name type="scientific">Pseudomonas phage phiC725A</name>
    <dbReference type="NCBI Taxonomy" id="1921524"/>
    <lineage>
        <taxon>Viruses</taxon>
        <taxon>Duplodnaviria</taxon>
        <taxon>Heunggongvirae</taxon>
        <taxon>Uroviricota</taxon>
        <taxon>Caudoviricetes</taxon>
        <taxon>Hollowayvirus</taxon>
        <taxon>Hollowayvirus phiC725A</taxon>
    </lineage>
</organism>
<keyword evidence="3" id="KW-1185">Reference proteome</keyword>
<gene>
    <name evidence="2" type="ORF">PF725A_0001</name>
</gene>
<protein>
    <recommendedName>
        <fullName evidence="1">DUF7740 domain-containing protein</fullName>
    </recommendedName>
</protein>
<dbReference type="Pfam" id="PF24886">
    <property type="entry name" value="DUF7740"/>
    <property type="match status" value="1"/>
</dbReference>